<dbReference type="EMBL" id="JBJKFK010000557">
    <property type="protein sequence ID" value="KAL3316335.1"/>
    <property type="molecule type" value="Genomic_DNA"/>
</dbReference>
<protein>
    <submittedName>
        <fullName evidence="2">Rho GTPase-activating protein syde2</fullName>
    </submittedName>
</protein>
<proteinExistence type="predicted"/>
<name>A0ABD2Q9U4_9PLAT</name>
<dbReference type="SUPFAM" id="SSF48350">
    <property type="entry name" value="GTPase activation domain, GAP"/>
    <property type="match status" value="1"/>
</dbReference>
<accession>A0ABD2Q9U4</accession>
<dbReference type="PROSITE" id="PS50238">
    <property type="entry name" value="RHOGAP"/>
    <property type="match status" value="1"/>
</dbReference>
<dbReference type="Gene3D" id="1.10.555.10">
    <property type="entry name" value="Rho GTPase activation protein"/>
    <property type="match status" value="1"/>
</dbReference>
<dbReference type="Proteomes" id="UP001626550">
    <property type="component" value="Unassembled WGS sequence"/>
</dbReference>
<dbReference type="InterPro" id="IPR052118">
    <property type="entry name" value="Rho-GAP_regulator"/>
</dbReference>
<dbReference type="PANTHER" id="PTHR46150">
    <property type="entry name" value="RHO GTPASE-ACTIVATING PROTEIN 100F"/>
    <property type="match status" value="1"/>
</dbReference>
<comment type="caution">
    <text evidence="2">The sequence shown here is derived from an EMBL/GenBank/DDBJ whole genome shotgun (WGS) entry which is preliminary data.</text>
</comment>
<keyword evidence="3" id="KW-1185">Reference proteome</keyword>
<evidence type="ECO:0000313" key="2">
    <source>
        <dbReference type="EMBL" id="KAL3316335.1"/>
    </source>
</evidence>
<dbReference type="Pfam" id="PF00620">
    <property type="entry name" value="RhoGAP"/>
    <property type="match status" value="1"/>
</dbReference>
<evidence type="ECO:0000313" key="3">
    <source>
        <dbReference type="Proteomes" id="UP001626550"/>
    </source>
</evidence>
<feature type="domain" description="Rho-GAP" evidence="1">
    <location>
        <begin position="1"/>
        <end position="164"/>
    </location>
</feature>
<dbReference type="InterPro" id="IPR008936">
    <property type="entry name" value="Rho_GTPase_activation_prot"/>
</dbReference>
<dbReference type="AlphaFoldDB" id="A0ABD2Q9U4"/>
<sequence length="164" mass="18667">MSFVQIDRRGLSICGIYRICGALKLKMQLRNMFEMAFYPPEAREEEEHESLMYGHSRAHKPNRVHVNLGPEKVPDIHVITCQFSLSLSDIFLAAVLKDFLRELPEPLVTDYLYQMLLDAIKVTSNKQMGPKLIFSILDCMPPENQGLIVAMIGTITNRETAAKN</sequence>
<dbReference type="PANTHER" id="PTHR46150:SF3">
    <property type="entry name" value="RHO GTPASE-ACTIVATING PROTEIN 100F"/>
    <property type="match status" value="1"/>
</dbReference>
<evidence type="ECO:0000259" key="1">
    <source>
        <dbReference type="PROSITE" id="PS50238"/>
    </source>
</evidence>
<gene>
    <name evidence="2" type="primary">SYDE2_3</name>
    <name evidence="2" type="ORF">Ciccas_005020</name>
</gene>
<reference evidence="2 3" key="1">
    <citation type="submission" date="2024-11" db="EMBL/GenBank/DDBJ databases">
        <title>Adaptive evolution of stress response genes in parasites aligns with host niche diversity.</title>
        <authorList>
            <person name="Hahn C."/>
            <person name="Resl P."/>
        </authorList>
    </citation>
    <scope>NUCLEOTIDE SEQUENCE [LARGE SCALE GENOMIC DNA]</scope>
    <source>
        <strain evidence="2">EGGRZ-B1_66</strain>
        <tissue evidence="2">Body</tissue>
    </source>
</reference>
<organism evidence="2 3">
    <name type="scientific">Cichlidogyrus casuarinus</name>
    <dbReference type="NCBI Taxonomy" id="1844966"/>
    <lineage>
        <taxon>Eukaryota</taxon>
        <taxon>Metazoa</taxon>
        <taxon>Spiralia</taxon>
        <taxon>Lophotrochozoa</taxon>
        <taxon>Platyhelminthes</taxon>
        <taxon>Monogenea</taxon>
        <taxon>Monopisthocotylea</taxon>
        <taxon>Dactylogyridea</taxon>
        <taxon>Ancyrocephalidae</taxon>
        <taxon>Cichlidogyrus</taxon>
    </lineage>
</organism>
<dbReference type="InterPro" id="IPR000198">
    <property type="entry name" value="RhoGAP_dom"/>
</dbReference>